<protein>
    <submittedName>
        <fullName evidence="3">Transcriptional regulator</fullName>
    </submittedName>
</protein>
<evidence type="ECO:0000259" key="2">
    <source>
        <dbReference type="Pfam" id="PF25583"/>
    </source>
</evidence>
<keyword evidence="4" id="KW-1185">Reference proteome</keyword>
<dbReference type="PROSITE" id="PS52050">
    <property type="entry name" value="WYL"/>
    <property type="match status" value="1"/>
</dbReference>
<sequence>MPESKLTRSVRLTKMQDFIRLKTPGGGATLQEIAQECGVTPRQVFRDLMTLERELGVRLTRPGRGNKETGRYKIEDMFGLKIDSETAAVMFLSILRQKGSPLAIKINQIKDILIAALFKNRYAGQLEGIKKLQNRVHIVEEQLLDIKKAGEVLTRLLNALAENNVVSIRYFTPTKGAWSTRDVEPYGLCSKHNVWYLIGYCRKNRDTRTFRIDLIDYVFVRTEKFRFPEDFCLDSYFGESWGVYASDEAQDVLIKVSSEIAYRFRLLAYHPSQQIVKELEDGSIIVSYRTSGIYEFTGWLLQWAEFVEVLEPAELRRQMREKLEKMVERYV</sequence>
<dbReference type="InterPro" id="IPR028349">
    <property type="entry name" value="PafC-like"/>
</dbReference>
<evidence type="ECO:0000313" key="3">
    <source>
        <dbReference type="EMBL" id="KNZ70963.1"/>
    </source>
</evidence>
<dbReference type="PIRSF" id="PIRSF016838">
    <property type="entry name" value="PafC"/>
    <property type="match status" value="1"/>
</dbReference>
<dbReference type="Proteomes" id="UP000037175">
    <property type="component" value="Unassembled WGS sequence"/>
</dbReference>
<accession>A0A0L6W6H0</accession>
<evidence type="ECO:0000259" key="1">
    <source>
        <dbReference type="Pfam" id="PF13280"/>
    </source>
</evidence>
<dbReference type="Pfam" id="PF25583">
    <property type="entry name" value="WCX"/>
    <property type="match status" value="1"/>
</dbReference>
<dbReference type="InterPro" id="IPR057727">
    <property type="entry name" value="WCX_dom"/>
</dbReference>
<dbReference type="EMBL" id="LGTE01000001">
    <property type="protein sequence ID" value="KNZ70963.1"/>
    <property type="molecule type" value="Genomic_DNA"/>
</dbReference>
<dbReference type="Pfam" id="PF13280">
    <property type="entry name" value="WYL"/>
    <property type="match status" value="1"/>
</dbReference>
<organism evidence="3 4">
    <name type="scientific">Thermincola ferriacetica</name>
    <dbReference type="NCBI Taxonomy" id="281456"/>
    <lineage>
        <taxon>Bacteria</taxon>
        <taxon>Bacillati</taxon>
        <taxon>Bacillota</taxon>
        <taxon>Clostridia</taxon>
        <taxon>Eubacteriales</taxon>
        <taxon>Thermincolaceae</taxon>
        <taxon>Thermincola</taxon>
    </lineage>
</organism>
<name>A0A0L6W6H0_9FIRM</name>
<feature type="domain" description="WYL" evidence="1">
    <location>
        <begin position="151"/>
        <end position="217"/>
    </location>
</feature>
<dbReference type="PANTHER" id="PTHR34580">
    <property type="match status" value="1"/>
</dbReference>
<feature type="domain" description="WCX" evidence="2">
    <location>
        <begin position="249"/>
        <end position="327"/>
    </location>
</feature>
<proteinExistence type="predicted"/>
<dbReference type="InterPro" id="IPR026881">
    <property type="entry name" value="WYL_dom"/>
</dbReference>
<evidence type="ECO:0000313" key="4">
    <source>
        <dbReference type="Proteomes" id="UP000037175"/>
    </source>
</evidence>
<dbReference type="RefSeq" id="WP_083436679.1">
    <property type="nucleotide sequence ID" value="NZ_LGTE01000001.1"/>
</dbReference>
<dbReference type="AlphaFoldDB" id="A0A0L6W6H0"/>
<comment type="caution">
    <text evidence="3">The sequence shown here is derived from an EMBL/GenBank/DDBJ whole genome shotgun (WGS) entry which is preliminary data.</text>
</comment>
<dbReference type="InterPro" id="IPR051534">
    <property type="entry name" value="CBASS_pafABC_assoc_protein"/>
</dbReference>
<gene>
    <name evidence="3" type="ORF">Tfer_0030</name>
</gene>
<reference evidence="4" key="1">
    <citation type="submission" date="2015-07" db="EMBL/GenBank/DDBJ databases">
        <title>Complete Genome of Thermincola ferriacetica strain Z-0001T.</title>
        <authorList>
            <person name="Lusk B."/>
            <person name="Badalamenti J.P."/>
            <person name="Parameswaran P."/>
            <person name="Bond D.R."/>
            <person name="Torres C.I."/>
        </authorList>
    </citation>
    <scope>NUCLEOTIDE SEQUENCE [LARGE SCALE GENOMIC DNA]</scope>
    <source>
        <strain evidence="4">Z-0001</strain>
    </source>
</reference>
<dbReference type="PANTHER" id="PTHR34580:SF1">
    <property type="entry name" value="PROTEIN PAFC"/>
    <property type="match status" value="1"/>
</dbReference>